<dbReference type="Gene3D" id="3.30.1180.10">
    <property type="match status" value="1"/>
</dbReference>
<keyword evidence="1" id="KW-0446">Lipid-binding</keyword>
<dbReference type="NCBIfam" id="TIGR00762">
    <property type="entry name" value="DegV"/>
    <property type="match status" value="1"/>
</dbReference>
<proteinExistence type="predicted"/>
<accession>A0A9D1T4A3</accession>
<dbReference type="InterPro" id="IPR003797">
    <property type="entry name" value="DegV"/>
</dbReference>
<dbReference type="PROSITE" id="PS51482">
    <property type="entry name" value="DEGV"/>
    <property type="match status" value="1"/>
</dbReference>
<dbReference type="PANTHER" id="PTHR33434:SF2">
    <property type="entry name" value="FATTY ACID-BINDING PROTEIN TM_1468"/>
    <property type="match status" value="1"/>
</dbReference>
<dbReference type="Proteomes" id="UP000823960">
    <property type="component" value="Unassembled WGS sequence"/>
</dbReference>
<dbReference type="GO" id="GO:0008289">
    <property type="term" value="F:lipid binding"/>
    <property type="evidence" value="ECO:0007669"/>
    <property type="project" value="UniProtKB-KW"/>
</dbReference>
<sequence>MAVRLMFDSGSDVPYSRAKEKGWVYLPMTVTFGSEQFRDGIDIDTKTFFDKLIESDELPSTSQISPADFEEAIEKAHSEGDVPLIITISSKLSGTYQSAVIAAESAGGEVYVVDSLNATLGEAILIEEAGRLIDSGVPAAKIKEHLDAIKHRIRLLAVLGTLEYLKKGGRISSAVAMAGSLLQIKPVVSVEDGEIKLVGKARGSKNGNNLLAQLVMGSSGIDFEKPYSLAYSGTDRSLLDKYVDDSRYLWEGHTENLPVISLGATIGTHVGPGAIAVAFFEKDKKD</sequence>
<evidence type="ECO:0000256" key="1">
    <source>
        <dbReference type="ARBA" id="ARBA00023121"/>
    </source>
</evidence>
<evidence type="ECO:0000313" key="3">
    <source>
        <dbReference type="Proteomes" id="UP000823960"/>
    </source>
</evidence>
<evidence type="ECO:0000313" key="2">
    <source>
        <dbReference type="EMBL" id="HIV10946.1"/>
    </source>
</evidence>
<dbReference type="EMBL" id="DVOL01000062">
    <property type="protein sequence ID" value="HIV10946.1"/>
    <property type="molecule type" value="Genomic_DNA"/>
</dbReference>
<dbReference type="AlphaFoldDB" id="A0A9D1T4A3"/>
<gene>
    <name evidence="2" type="ORF">IAD28_04570</name>
</gene>
<dbReference type="InterPro" id="IPR043168">
    <property type="entry name" value="DegV_C"/>
</dbReference>
<name>A0A9D1T4A3_9FIRM</name>
<dbReference type="Pfam" id="PF02645">
    <property type="entry name" value="DegV"/>
    <property type="match status" value="1"/>
</dbReference>
<reference evidence="2" key="2">
    <citation type="journal article" date="2021" name="PeerJ">
        <title>Extensive microbial diversity within the chicken gut microbiome revealed by metagenomics and culture.</title>
        <authorList>
            <person name="Gilroy R."/>
            <person name="Ravi A."/>
            <person name="Getino M."/>
            <person name="Pursley I."/>
            <person name="Horton D.L."/>
            <person name="Alikhan N.F."/>
            <person name="Baker D."/>
            <person name="Gharbi K."/>
            <person name="Hall N."/>
            <person name="Watson M."/>
            <person name="Adriaenssens E.M."/>
            <person name="Foster-Nyarko E."/>
            <person name="Jarju S."/>
            <person name="Secka A."/>
            <person name="Antonio M."/>
            <person name="Oren A."/>
            <person name="Chaudhuri R.R."/>
            <person name="La Ragione R."/>
            <person name="Hildebrand F."/>
            <person name="Pallen M.J."/>
        </authorList>
    </citation>
    <scope>NUCLEOTIDE SEQUENCE</scope>
    <source>
        <strain evidence="2">1370</strain>
    </source>
</reference>
<organism evidence="2 3">
    <name type="scientific">Candidatus Faeciplasma avium</name>
    <dbReference type="NCBI Taxonomy" id="2840798"/>
    <lineage>
        <taxon>Bacteria</taxon>
        <taxon>Bacillati</taxon>
        <taxon>Bacillota</taxon>
        <taxon>Clostridia</taxon>
        <taxon>Eubacteriales</taxon>
        <taxon>Oscillospiraceae</taxon>
        <taxon>Oscillospiraceae incertae sedis</taxon>
        <taxon>Candidatus Faeciplasma</taxon>
    </lineage>
</organism>
<reference evidence="2" key="1">
    <citation type="submission" date="2020-10" db="EMBL/GenBank/DDBJ databases">
        <authorList>
            <person name="Gilroy R."/>
        </authorList>
    </citation>
    <scope>NUCLEOTIDE SEQUENCE</scope>
    <source>
        <strain evidence="2">1370</strain>
    </source>
</reference>
<dbReference type="SUPFAM" id="SSF82549">
    <property type="entry name" value="DAK1/DegV-like"/>
    <property type="match status" value="1"/>
</dbReference>
<dbReference type="Gene3D" id="3.40.50.10170">
    <property type="match status" value="1"/>
</dbReference>
<protein>
    <submittedName>
        <fullName evidence="2">DegV family protein</fullName>
    </submittedName>
</protein>
<comment type="caution">
    <text evidence="2">The sequence shown here is derived from an EMBL/GenBank/DDBJ whole genome shotgun (WGS) entry which is preliminary data.</text>
</comment>
<dbReference type="PANTHER" id="PTHR33434">
    <property type="entry name" value="DEGV DOMAIN-CONTAINING PROTEIN DR_1986-RELATED"/>
    <property type="match status" value="1"/>
</dbReference>
<dbReference type="InterPro" id="IPR050270">
    <property type="entry name" value="DegV_domain_contain"/>
</dbReference>